<evidence type="ECO:0000256" key="5">
    <source>
        <dbReference type="SAM" id="MobiDB-lite"/>
    </source>
</evidence>
<feature type="domain" description="Tetrapyrrole biosynthesis uroporphyrinogen III synthase" evidence="7">
    <location>
        <begin position="269"/>
        <end position="499"/>
    </location>
</feature>
<protein>
    <submittedName>
        <fullName evidence="8">Uroporphyrinogen-III synthase</fullName>
    </submittedName>
</protein>
<dbReference type="SUPFAM" id="SSF53790">
    <property type="entry name" value="Tetrapyrrole methylase"/>
    <property type="match status" value="1"/>
</dbReference>
<reference evidence="8 9" key="1">
    <citation type="submission" date="2020-08" db="EMBL/GenBank/DDBJ databases">
        <title>A Genomic Blueprint of the Chicken Gut Microbiome.</title>
        <authorList>
            <person name="Gilroy R."/>
            <person name="Ravi A."/>
            <person name="Getino M."/>
            <person name="Pursley I."/>
            <person name="Horton D.L."/>
            <person name="Alikhan N.-F."/>
            <person name="Baker D."/>
            <person name="Gharbi K."/>
            <person name="Hall N."/>
            <person name="Watson M."/>
            <person name="Adriaenssens E.M."/>
            <person name="Foster-Nyarko E."/>
            <person name="Jarju S."/>
            <person name="Secka A."/>
            <person name="Antonio M."/>
            <person name="Oren A."/>
            <person name="Chaudhuri R."/>
            <person name="La Ragione R.M."/>
            <person name="Hildebrand F."/>
            <person name="Pallen M.J."/>
        </authorList>
    </citation>
    <scope>NUCLEOTIDE SEQUENCE [LARGE SCALE GENOMIC DNA]</scope>
    <source>
        <strain evidence="8 9">Re57</strain>
    </source>
</reference>
<dbReference type="InterPro" id="IPR050161">
    <property type="entry name" value="Siro_Cobalamin_biosynth"/>
</dbReference>
<dbReference type="InterPro" id="IPR014776">
    <property type="entry name" value="4pyrrole_Mease_sub2"/>
</dbReference>
<gene>
    <name evidence="8" type="ORF">H9634_00180</name>
</gene>
<accession>A0ABR8WQ53</accession>
<dbReference type="RefSeq" id="WP_191724860.1">
    <property type="nucleotide sequence ID" value="NZ_JACSPY010000001.1"/>
</dbReference>
<evidence type="ECO:0000313" key="8">
    <source>
        <dbReference type="EMBL" id="MBD8019204.1"/>
    </source>
</evidence>
<evidence type="ECO:0000259" key="6">
    <source>
        <dbReference type="Pfam" id="PF00590"/>
    </source>
</evidence>
<dbReference type="InterPro" id="IPR035996">
    <property type="entry name" value="4pyrrol_Methylase_sf"/>
</dbReference>
<dbReference type="PANTHER" id="PTHR45790">
    <property type="entry name" value="SIROHEME SYNTHASE-RELATED"/>
    <property type="match status" value="1"/>
</dbReference>
<sequence>MSRDSRPEAQPAARPIVHFLGAGPGDPGLMTYKGAELLERATLVVYDAGELDDIVDAYVPASATRLDSAELGSAATTRGRKLAQLAREHTRVVRIVPHDGVLFSTTTDEAAGCKRNGVDFEIVPGVGLTSSMSAYTGTPITTSRVRSVRFIEASPQTYVDVARHRNTGHVITGSVDEVSVAIDSLLGDDWDADTPILLTIEVSTLQQVSVETTLGDSGRHLAKAASPNQRVVMLMGQGIDMRKELSWFETKPLFGWKVLIPRTREQASATQDLLAEYGAEGTIVPTIAIQPPRTPNQMEKAIRALVEGDYQWVGFTSVNAVAVVRNWLEDLGLDARCLAGVKVAAVGDQTAASLQEWGVIPDLVPSGEQSARGMLEDWPPFDDGYHAMNRVLLPRADIAGEVLVTGLREEGWEVDDVTAYRTVRAAPPPAPVREAIKRGDFDAVLFTSSSTVRNLVGIAGKPFHTTLVACIGPATAQTATDHGLRVDVMADEANLGSVVAGLVEYARDRREEMLAAGRTPLRPSQTRRRSSRRKK</sequence>
<dbReference type="Gene3D" id="3.40.50.10090">
    <property type="match status" value="2"/>
</dbReference>
<keyword evidence="9" id="KW-1185">Reference proteome</keyword>
<keyword evidence="4" id="KW-0627">Porphyrin biosynthesis</keyword>
<dbReference type="PANTHER" id="PTHR45790:SF3">
    <property type="entry name" value="S-ADENOSYL-L-METHIONINE-DEPENDENT UROPORPHYRINOGEN III METHYLTRANSFERASE, CHLOROPLASTIC"/>
    <property type="match status" value="1"/>
</dbReference>
<feature type="region of interest" description="Disordered" evidence="5">
    <location>
        <begin position="514"/>
        <end position="535"/>
    </location>
</feature>
<dbReference type="Proteomes" id="UP000651517">
    <property type="component" value="Unassembled WGS sequence"/>
</dbReference>
<organism evidence="8 9">
    <name type="scientific">Brevibacterium gallinarum</name>
    <dbReference type="NCBI Taxonomy" id="2762220"/>
    <lineage>
        <taxon>Bacteria</taxon>
        <taxon>Bacillati</taxon>
        <taxon>Actinomycetota</taxon>
        <taxon>Actinomycetes</taxon>
        <taxon>Micrococcales</taxon>
        <taxon>Brevibacteriaceae</taxon>
        <taxon>Brevibacterium</taxon>
    </lineage>
</organism>
<dbReference type="Gene3D" id="3.40.1010.10">
    <property type="entry name" value="Cobalt-precorrin-4 Transmethylase, Domain 1"/>
    <property type="match status" value="1"/>
</dbReference>
<evidence type="ECO:0000313" key="9">
    <source>
        <dbReference type="Proteomes" id="UP000651517"/>
    </source>
</evidence>
<dbReference type="InterPro" id="IPR000878">
    <property type="entry name" value="4pyrrol_Mease"/>
</dbReference>
<feature type="compositionally biased region" description="Basic residues" evidence="5">
    <location>
        <begin position="525"/>
        <end position="535"/>
    </location>
</feature>
<dbReference type="CDD" id="cd06578">
    <property type="entry name" value="HemD"/>
    <property type="match status" value="1"/>
</dbReference>
<comment type="caution">
    <text evidence="8">The sequence shown here is derived from an EMBL/GenBank/DDBJ whole genome shotgun (WGS) entry which is preliminary data.</text>
</comment>
<keyword evidence="3" id="KW-0949">S-adenosyl-L-methionine</keyword>
<dbReference type="InterPro" id="IPR036108">
    <property type="entry name" value="4pyrrol_syn_uPrphyn_synt_sf"/>
</dbReference>
<dbReference type="SUPFAM" id="SSF69618">
    <property type="entry name" value="HemD-like"/>
    <property type="match status" value="1"/>
</dbReference>
<evidence type="ECO:0000259" key="7">
    <source>
        <dbReference type="Pfam" id="PF02602"/>
    </source>
</evidence>
<evidence type="ECO:0000256" key="4">
    <source>
        <dbReference type="ARBA" id="ARBA00023244"/>
    </source>
</evidence>
<dbReference type="Gene3D" id="3.30.950.10">
    <property type="entry name" value="Methyltransferase, Cobalt-precorrin-4 Transmethylase, Domain 2"/>
    <property type="match status" value="1"/>
</dbReference>
<proteinExistence type="predicted"/>
<evidence type="ECO:0000256" key="3">
    <source>
        <dbReference type="ARBA" id="ARBA00022691"/>
    </source>
</evidence>
<feature type="domain" description="Tetrapyrrole methylase" evidence="6">
    <location>
        <begin position="17"/>
        <end position="216"/>
    </location>
</feature>
<dbReference type="Pfam" id="PF02602">
    <property type="entry name" value="HEM4"/>
    <property type="match status" value="1"/>
</dbReference>
<evidence type="ECO:0000256" key="1">
    <source>
        <dbReference type="ARBA" id="ARBA00022603"/>
    </source>
</evidence>
<keyword evidence="1" id="KW-0489">Methyltransferase</keyword>
<evidence type="ECO:0000256" key="2">
    <source>
        <dbReference type="ARBA" id="ARBA00022679"/>
    </source>
</evidence>
<dbReference type="InterPro" id="IPR014777">
    <property type="entry name" value="4pyrrole_Mease_sub1"/>
</dbReference>
<dbReference type="EMBL" id="JACSPY010000001">
    <property type="protein sequence ID" value="MBD8019204.1"/>
    <property type="molecule type" value="Genomic_DNA"/>
</dbReference>
<name>A0ABR8WQ53_9MICO</name>
<dbReference type="Pfam" id="PF00590">
    <property type="entry name" value="TP_methylase"/>
    <property type="match status" value="1"/>
</dbReference>
<keyword evidence="2" id="KW-0808">Transferase</keyword>
<dbReference type="InterPro" id="IPR003754">
    <property type="entry name" value="4pyrrol_synth_uPrphyn_synth"/>
</dbReference>